<proteinExistence type="inferred from homology"/>
<dbReference type="SUPFAM" id="SSF52540">
    <property type="entry name" value="P-loop containing nucleoside triphosphate hydrolases"/>
    <property type="match status" value="1"/>
</dbReference>
<dbReference type="SMART" id="SM00175">
    <property type="entry name" value="RAB"/>
    <property type="match status" value="1"/>
</dbReference>
<dbReference type="GO" id="GO:0090385">
    <property type="term" value="P:phagosome-lysosome fusion"/>
    <property type="evidence" value="ECO:0007669"/>
    <property type="project" value="TreeGrafter"/>
</dbReference>
<evidence type="ECO:0000256" key="1">
    <source>
        <dbReference type="ARBA" id="ARBA00004616"/>
    </source>
</evidence>
<keyword evidence="3" id="KW-0813">Transport</keyword>
<comment type="subcellular location">
    <subcellularLocation>
        <location evidence="1">Cytoplasmic vesicle</location>
        <location evidence="1">Phagosome membrane</location>
        <topology evidence="1">Lipid-anchor</topology>
        <orientation evidence="1">Cytoplasmic side</orientation>
    </subcellularLocation>
</comment>
<evidence type="ECO:0000256" key="2">
    <source>
        <dbReference type="ARBA" id="ARBA00006270"/>
    </source>
</evidence>
<dbReference type="GO" id="GO:0003924">
    <property type="term" value="F:GTPase activity"/>
    <property type="evidence" value="ECO:0007669"/>
    <property type="project" value="InterPro"/>
</dbReference>
<name>A0A3B3RLD2_9TELE</name>
<dbReference type="InterPro" id="IPR027417">
    <property type="entry name" value="P-loop_NTPase"/>
</dbReference>
<dbReference type="SMART" id="SM00173">
    <property type="entry name" value="RAS"/>
    <property type="match status" value="1"/>
</dbReference>
<dbReference type="PROSITE" id="PS51421">
    <property type="entry name" value="RAS"/>
    <property type="match status" value="1"/>
</dbReference>
<dbReference type="PRINTS" id="PR00449">
    <property type="entry name" value="RASTRNSFRMNG"/>
</dbReference>
<dbReference type="GO" id="GO:0015031">
    <property type="term" value="P:protein transport"/>
    <property type="evidence" value="ECO:0007669"/>
    <property type="project" value="UniProtKB-KW"/>
</dbReference>
<evidence type="ECO:0000256" key="6">
    <source>
        <dbReference type="ARBA" id="ARBA00023134"/>
    </source>
</evidence>
<evidence type="ECO:0000256" key="3">
    <source>
        <dbReference type="ARBA" id="ARBA00022448"/>
    </source>
</evidence>
<keyword evidence="12" id="KW-1185">Reference proteome</keyword>
<evidence type="ECO:0000313" key="12">
    <source>
        <dbReference type="Proteomes" id="UP000261540"/>
    </source>
</evidence>
<keyword evidence="6" id="KW-0342">GTP-binding</keyword>
<keyword evidence="8" id="KW-0636">Prenylation</keyword>
<evidence type="ECO:0000256" key="8">
    <source>
        <dbReference type="ARBA" id="ARBA00023289"/>
    </source>
</evidence>
<dbReference type="GeneTree" id="ENSGT00940000161943"/>
<dbReference type="PROSITE" id="PS51419">
    <property type="entry name" value="RAB"/>
    <property type="match status" value="1"/>
</dbReference>
<dbReference type="SMART" id="SM00174">
    <property type="entry name" value="RHO"/>
    <property type="match status" value="1"/>
</dbReference>
<dbReference type="InterPro" id="IPR005225">
    <property type="entry name" value="Small_GTP-bd"/>
</dbReference>
<protein>
    <recommendedName>
        <fullName evidence="10">Ras-related protein Rab-7b</fullName>
    </recommendedName>
</protein>
<dbReference type="Ensembl" id="ENSPKIT00000036141.1">
    <property type="protein sequence ID" value="ENSPKIP00000019294.1"/>
    <property type="gene ID" value="ENSPKIG00000004522.1"/>
</dbReference>
<comment type="similarity">
    <text evidence="2">Belongs to the small GTPase superfamily. Rab family.</text>
</comment>
<dbReference type="GO" id="GO:0005525">
    <property type="term" value="F:GTP binding"/>
    <property type="evidence" value="ECO:0007669"/>
    <property type="project" value="UniProtKB-KW"/>
</dbReference>
<keyword evidence="4" id="KW-0547">Nucleotide-binding</keyword>
<evidence type="ECO:0000256" key="10">
    <source>
        <dbReference type="ARBA" id="ARBA00067801"/>
    </source>
</evidence>
<dbReference type="FunFam" id="3.40.50.300:FF:000751">
    <property type="entry name" value="Rab family GTPase, putative"/>
    <property type="match status" value="1"/>
</dbReference>
<sequence>MRQIDLKIIILGALGVGKTSILHRYIHNIFYEDYRCTLGANIQQKGISVNGQAVRLQVWDTGAQERFRSMVSLFYRGLDGCILTFDLTDQDTFRELDSWRQSILEQSQAADADLPFIVLGNKADVKDRQVSRAEAEAWCNERNLTYFEVSAKESINVEKAFTAVASYALCWHKEKFVSNLTDSIKLKEDNKGQKTCCA</sequence>
<organism evidence="11 12">
    <name type="scientific">Paramormyrops kingsleyae</name>
    <dbReference type="NCBI Taxonomy" id="1676925"/>
    <lineage>
        <taxon>Eukaryota</taxon>
        <taxon>Metazoa</taxon>
        <taxon>Chordata</taxon>
        <taxon>Craniata</taxon>
        <taxon>Vertebrata</taxon>
        <taxon>Euteleostomi</taxon>
        <taxon>Actinopterygii</taxon>
        <taxon>Neopterygii</taxon>
        <taxon>Teleostei</taxon>
        <taxon>Osteoglossocephala</taxon>
        <taxon>Osteoglossomorpha</taxon>
        <taxon>Osteoglossiformes</taxon>
        <taxon>Mormyridae</taxon>
        <taxon>Paramormyrops</taxon>
    </lineage>
</organism>
<dbReference type="GO" id="GO:0008333">
    <property type="term" value="P:endosome to lysosome transport"/>
    <property type="evidence" value="ECO:0007669"/>
    <property type="project" value="TreeGrafter"/>
</dbReference>
<keyword evidence="7" id="KW-0449">Lipoprotein</keyword>
<dbReference type="GO" id="GO:0030670">
    <property type="term" value="C:phagocytic vesicle membrane"/>
    <property type="evidence" value="ECO:0007669"/>
    <property type="project" value="UniProtKB-SubCell"/>
</dbReference>
<evidence type="ECO:0000256" key="7">
    <source>
        <dbReference type="ARBA" id="ARBA00023288"/>
    </source>
</evidence>
<dbReference type="GO" id="GO:0002682">
    <property type="term" value="P:regulation of immune system process"/>
    <property type="evidence" value="ECO:0007669"/>
    <property type="project" value="UniProtKB-ARBA"/>
</dbReference>
<dbReference type="InterPro" id="IPR001806">
    <property type="entry name" value="Small_GTPase"/>
</dbReference>
<reference evidence="11" key="1">
    <citation type="submission" date="2025-08" db="UniProtKB">
        <authorList>
            <consortium name="Ensembl"/>
        </authorList>
    </citation>
    <scope>IDENTIFICATION</scope>
</reference>
<dbReference type="SMART" id="SM00176">
    <property type="entry name" value="RAN"/>
    <property type="match status" value="1"/>
</dbReference>
<dbReference type="AlphaFoldDB" id="A0A3B3RLD2"/>
<evidence type="ECO:0000256" key="4">
    <source>
        <dbReference type="ARBA" id="ARBA00022741"/>
    </source>
</evidence>
<keyword evidence="5" id="KW-0653">Protein transport</keyword>
<reference evidence="11" key="2">
    <citation type="submission" date="2025-09" db="UniProtKB">
        <authorList>
            <consortium name="Ensembl"/>
        </authorList>
    </citation>
    <scope>IDENTIFICATION</scope>
</reference>
<dbReference type="NCBIfam" id="TIGR00231">
    <property type="entry name" value="small_GTP"/>
    <property type="match status" value="1"/>
</dbReference>
<accession>A0A3B3RLD2</accession>
<dbReference type="CDD" id="cd00154">
    <property type="entry name" value="Rab"/>
    <property type="match status" value="1"/>
</dbReference>
<comment type="function">
    <text evidence="9">Controls vesicular trafficking from endosomes to the trans-Golgi network (TGN). Acts as a negative regulator of TLR9 signaling and can suppress TLR9-triggered TNFA, IL6, and IFNB production in macrophages by promoting TLR9 lysosomal degradation. Also negatively regulates TLR4 signaling in macrophages by promoting lysosomal degradation of TLR4. Promotes megakaryocytic differentiation by increasing NF-kappa-B-dependent IL6 production and subsequently enhancing the association of STAT3 with GATA1. Not involved in the regulation of the EGF- and EGFR degradation pathway.</text>
</comment>
<evidence type="ECO:0000313" key="11">
    <source>
        <dbReference type="Ensembl" id="ENSPKIP00000019294.1"/>
    </source>
</evidence>
<dbReference type="STRING" id="1676925.ENSPKIP00000019294"/>
<evidence type="ECO:0000256" key="9">
    <source>
        <dbReference type="ARBA" id="ARBA00058158"/>
    </source>
</evidence>
<evidence type="ECO:0000256" key="5">
    <source>
        <dbReference type="ARBA" id="ARBA00022927"/>
    </source>
</evidence>
<dbReference type="GO" id="GO:0005764">
    <property type="term" value="C:lysosome"/>
    <property type="evidence" value="ECO:0007669"/>
    <property type="project" value="UniProtKB-ARBA"/>
</dbReference>
<dbReference type="PANTHER" id="PTHR47981:SF22">
    <property type="entry name" value="RAS-RELATED PROTEIN RAB-7B"/>
    <property type="match status" value="1"/>
</dbReference>
<dbReference type="Gene3D" id="3.40.50.300">
    <property type="entry name" value="P-loop containing nucleotide triphosphate hydrolases"/>
    <property type="match status" value="1"/>
</dbReference>
<dbReference type="PANTHER" id="PTHR47981">
    <property type="entry name" value="RAB FAMILY"/>
    <property type="match status" value="1"/>
</dbReference>
<dbReference type="Proteomes" id="UP000261540">
    <property type="component" value="Unplaced"/>
</dbReference>
<dbReference type="GO" id="GO:0005770">
    <property type="term" value="C:late endosome"/>
    <property type="evidence" value="ECO:0007669"/>
    <property type="project" value="TreeGrafter"/>
</dbReference>
<dbReference type="Pfam" id="PF00071">
    <property type="entry name" value="Ras"/>
    <property type="match status" value="1"/>
</dbReference>